<organism evidence="4 5">
    <name type="scientific">Striga hermonthica</name>
    <name type="common">Purple witchweed</name>
    <name type="synonym">Buchnera hermonthica</name>
    <dbReference type="NCBI Taxonomy" id="68872"/>
    <lineage>
        <taxon>Eukaryota</taxon>
        <taxon>Viridiplantae</taxon>
        <taxon>Streptophyta</taxon>
        <taxon>Embryophyta</taxon>
        <taxon>Tracheophyta</taxon>
        <taxon>Spermatophyta</taxon>
        <taxon>Magnoliopsida</taxon>
        <taxon>eudicotyledons</taxon>
        <taxon>Gunneridae</taxon>
        <taxon>Pentapetalae</taxon>
        <taxon>asterids</taxon>
        <taxon>lamiids</taxon>
        <taxon>Lamiales</taxon>
        <taxon>Orobanchaceae</taxon>
        <taxon>Buchnereae</taxon>
        <taxon>Striga</taxon>
    </lineage>
</organism>
<feature type="region of interest" description="Disordered" evidence="1">
    <location>
        <begin position="236"/>
        <end position="267"/>
    </location>
</feature>
<proteinExistence type="predicted"/>
<feature type="domain" description="Retrovirus-related Pol polyprotein from transposon TNT 1-94-like beta-barrel" evidence="3">
    <location>
        <begin position="335"/>
        <end position="416"/>
    </location>
</feature>
<evidence type="ECO:0000256" key="1">
    <source>
        <dbReference type="SAM" id="MobiDB-lite"/>
    </source>
</evidence>
<dbReference type="Pfam" id="PF22936">
    <property type="entry name" value="Pol_BBD"/>
    <property type="match status" value="1"/>
</dbReference>
<gene>
    <name evidence="4" type="ORF">SHERM_28279</name>
</gene>
<dbReference type="EMBL" id="CACSLK010027837">
    <property type="protein sequence ID" value="CAA0833005.1"/>
    <property type="molecule type" value="Genomic_DNA"/>
</dbReference>
<dbReference type="InterPro" id="IPR029472">
    <property type="entry name" value="Copia-like_N"/>
</dbReference>
<evidence type="ECO:0000313" key="4">
    <source>
        <dbReference type="EMBL" id="CAA0833005.1"/>
    </source>
</evidence>
<protein>
    <recommendedName>
        <fullName evidence="6">Retrotransposon Copia-like N-terminal domain-containing protein</fullName>
    </recommendedName>
</protein>
<dbReference type="AlphaFoldDB" id="A0A9N7RJC4"/>
<accession>A0A9N7RJC4</accession>
<dbReference type="Pfam" id="PF14223">
    <property type="entry name" value="Retrotran_gag_2"/>
    <property type="match status" value="1"/>
</dbReference>
<feature type="compositionally biased region" description="Low complexity" evidence="1">
    <location>
        <begin position="241"/>
        <end position="267"/>
    </location>
</feature>
<feature type="non-terminal residue" evidence="4">
    <location>
        <position position="478"/>
    </location>
</feature>
<reference evidence="4" key="1">
    <citation type="submission" date="2019-12" db="EMBL/GenBank/DDBJ databases">
        <authorList>
            <person name="Scholes J."/>
        </authorList>
    </citation>
    <scope>NUCLEOTIDE SEQUENCE</scope>
</reference>
<dbReference type="Pfam" id="PF14244">
    <property type="entry name" value="Retrotran_gag_3"/>
    <property type="match status" value="1"/>
</dbReference>
<evidence type="ECO:0008006" key="6">
    <source>
        <dbReference type="Google" id="ProtNLM"/>
    </source>
</evidence>
<sequence>TSSNPDQVVQLQSQLITVKLSDTNYLIWQQQVLAAVRGYGLMGYLDGSLSKPAEYMPGGSNVGAIPNPLFSTWVRQDQLLASWLLSSLSESVLISTVGLITSKEIWESLKITFASQNQAKIMQYRLQLQTFKKGNLSMRDYLSKVKQCCDLLASAGQKIDETDQIAHIISGLGSEYNAIMVSLASRSEPCTLREVHSILLSFESRLEATEGYTSHNEETGFSVNLAAQGHNTNFKRGGFQGMQRGRGSNQGFQARGRGRQGNLRGRGISFNNGKVRCQICHYNNHTVERCYFRSDLNLVPKNFNSPPQESSQQATNPSVNMMNFENSETGSDTYWYPDSGATNHLTFDMNNLNIAADYQGNEKVQMGNGKGLNISHYGNSYIISPYQSSTSFTLKNLLHVPKITKNLISVSQLCKDNSVFFEFHPNFCIVKDQETKQILLKGKLDNGLYKFHLETWKNTLPSQQYQPTAEKLSSFSAS</sequence>
<dbReference type="Proteomes" id="UP001153555">
    <property type="component" value="Unassembled WGS sequence"/>
</dbReference>
<evidence type="ECO:0000259" key="2">
    <source>
        <dbReference type="Pfam" id="PF14244"/>
    </source>
</evidence>
<evidence type="ECO:0000313" key="5">
    <source>
        <dbReference type="Proteomes" id="UP001153555"/>
    </source>
</evidence>
<keyword evidence="5" id="KW-1185">Reference proteome</keyword>
<dbReference type="OrthoDB" id="1912561at2759"/>
<dbReference type="InterPro" id="IPR054722">
    <property type="entry name" value="PolX-like_BBD"/>
</dbReference>
<dbReference type="PANTHER" id="PTHR47481:SF31">
    <property type="entry name" value="OS01G0873500 PROTEIN"/>
    <property type="match status" value="1"/>
</dbReference>
<feature type="non-terminal residue" evidence="4">
    <location>
        <position position="1"/>
    </location>
</feature>
<feature type="region of interest" description="Disordered" evidence="1">
    <location>
        <begin position="302"/>
        <end position="323"/>
    </location>
</feature>
<comment type="caution">
    <text evidence="4">The sequence shown here is derived from an EMBL/GenBank/DDBJ whole genome shotgun (WGS) entry which is preliminary data.</text>
</comment>
<feature type="domain" description="Retrotransposon Copia-like N-terminal" evidence="2">
    <location>
        <begin position="13"/>
        <end position="53"/>
    </location>
</feature>
<dbReference type="PANTHER" id="PTHR47481">
    <property type="match status" value="1"/>
</dbReference>
<name>A0A9N7RJC4_STRHE</name>
<evidence type="ECO:0000259" key="3">
    <source>
        <dbReference type="Pfam" id="PF22936"/>
    </source>
</evidence>